<name>A0A2G2WEM4_CAPBA</name>
<dbReference type="InterPro" id="IPR011256">
    <property type="entry name" value="Reg_factor_effector_dom_sf"/>
</dbReference>
<dbReference type="FunFam" id="3.20.80.10:FF:000002">
    <property type="entry name" value="Heme-binding protein 2"/>
    <property type="match status" value="1"/>
</dbReference>
<dbReference type="OrthoDB" id="6424451at2759"/>
<evidence type="ECO:0000256" key="1">
    <source>
        <dbReference type="ARBA" id="ARBA00009817"/>
    </source>
</evidence>
<evidence type="ECO:0000313" key="3">
    <source>
        <dbReference type="EMBL" id="PHT43672.1"/>
    </source>
</evidence>
<dbReference type="Pfam" id="PF04832">
    <property type="entry name" value="SOUL"/>
    <property type="match status" value="1"/>
</dbReference>
<keyword evidence="2" id="KW-0732">Signal</keyword>
<dbReference type="PANTHER" id="PTHR11220">
    <property type="entry name" value="HEME-BINDING PROTEIN-RELATED"/>
    <property type="match status" value="1"/>
</dbReference>
<comment type="similarity">
    <text evidence="1">Belongs to the HEBP family.</text>
</comment>
<reference evidence="3 4" key="1">
    <citation type="journal article" date="2017" name="Genome Biol.">
        <title>New reference genome sequences of hot pepper reveal the massive evolution of plant disease-resistance genes by retroduplication.</title>
        <authorList>
            <person name="Kim S."/>
            <person name="Park J."/>
            <person name="Yeom S.I."/>
            <person name="Kim Y.M."/>
            <person name="Seo E."/>
            <person name="Kim K.T."/>
            <person name="Kim M.S."/>
            <person name="Lee J.M."/>
            <person name="Cheong K."/>
            <person name="Shin H.S."/>
            <person name="Kim S.B."/>
            <person name="Han K."/>
            <person name="Lee J."/>
            <person name="Park M."/>
            <person name="Lee H.A."/>
            <person name="Lee H.Y."/>
            <person name="Lee Y."/>
            <person name="Oh S."/>
            <person name="Lee J.H."/>
            <person name="Choi E."/>
            <person name="Choi E."/>
            <person name="Lee S.E."/>
            <person name="Jeon J."/>
            <person name="Kim H."/>
            <person name="Choi G."/>
            <person name="Song H."/>
            <person name="Lee J."/>
            <person name="Lee S.C."/>
            <person name="Kwon J.K."/>
            <person name="Lee H.Y."/>
            <person name="Koo N."/>
            <person name="Hong Y."/>
            <person name="Kim R.W."/>
            <person name="Kang W.H."/>
            <person name="Huh J.H."/>
            <person name="Kang B.C."/>
            <person name="Yang T.J."/>
            <person name="Lee Y.H."/>
            <person name="Bennetzen J.L."/>
            <person name="Choi D."/>
        </authorList>
    </citation>
    <scope>NUCLEOTIDE SEQUENCE [LARGE SCALE GENOMIC DNA]</scope>
    <source>
        <strain evidence="4">cv. PBC81</strain>
    </source>
</reference>
<gene>
    <name evidence="3" type="ORF">CQW23_17697</name>
</gene>
<evidence type="ECO:0000313" key="4">
    <source>
        <dbReference type="Proteomes" id="UP000224567"/>
    </source>
</evidence>
<evidence type="ECO:0008006" key="5">
    <source>
        <dbReference type="Google" id="ProtNLM"/>
    </source>
</evidence>
<dbReference type="SUPFAM" id="SSF55136">
    <property type="entry name" value="Probable bacterial effector-binding domain"/>
    <property type="match status" value="1"/>
</dbReference>
<dbReference type="EMBL" id="MLFT02000007">
    <property type="protein sequence ID" value="PHT43672.1"/>
    <property type="molecule type" value="Genomic_DNA"/>
</dbReference>
<comment type="caution">
    <text evidence="3">The sequence shown here is derived from an EMBL/GenBank/DDBJ whole genome shotgun (WGS) entry which is preliminary data.</text>
</comment>
<keyword evidence="4" id="KW-1185">Reference proteome</keyword>
<dbReference type="Proteomes" id="UP000224567">
    <property type="component" value="Unassembled WGS sequence"/>
</dbReference>
<organism evidence="3 4">
    <name type="scientific">Capsicum baccatum</name>
    <name type="common">Peruvian pepper</name>
    <dbReference type="NCBI Taxonomy" id="33114"/>
    <lineage>
        <taxon>Eukaryota</taxon>
        <taxon>Viridiplantae</taxon>
        <taxon>Streptophyta</taxon>
        <taxon>Embryophyta</taxon>
        <taxon>Tracheophyta</taxon>
        <taxon>Spermatophyta</taxon>
        <taxon>Magnoliopsida</taxon>
        <taxon>eudicotyledons</taxon>
        <taxon>Gunneridae</taxon>
        <taxon>Pentapetalae</taxon>
        <taxon>asterids</taxon>
        <taxon>lamiids</taxon>
        <taxon>Solanales</taxon>
        <taxon>Solanaceae</taxon>
        <taxon>Solanoideae</taxon>
        <taxon>Capsiceae</taxon>
        <taxon>Capsicum</taxon>
    </lineage>
</organism>
<dbReference type="AlphaFoldDB" id="A0A2G2WEM4"/>
<dbReference type="InterPro" id="IPR006917">
    <property type="entry name" value="SOUL_heme-bd"/>
</dbReference>
<feature type="signal peptide" evidence="2">
    <location>
        <begin position="1"/>
        <end position="23"/>
    </location>
</feature>
<accession>A0A2G2WEM4</accession>
<reference evidence="4" key="2">
    <citation type="journal article" date="2017" name="J. Anim. Genet.">
        <title>Multiple reference genome sequences of hot pepper reveal the massive evolution of plant disease resistance genes by retroduplication.</title>
        <authorList>
            <person name="Kim S."/>
            <person name="Park J."/>
            <person name="Yeom S.-I."/>
            <person name="Kim Y.-M."/>
            <person name="Seo E."/>
            <person name="Kim K.-T."/>
            <person name="Kim M.-S."/>
            <person name="Lee J.M."/>
            <person name="Cheong K."/>
            <person name="Shin H.-S."/>
            <person name="Kim S.-B."/>
            <person name="Han K."/>
            <person name="Lee J."/>
            <person name="Park M."/>
            <person name="Lee H.-A."/>
            <person name="Lee H.-Y."/>
            <person name="Lee Y."/>
            <person name="Oh S."/>
            <person name="Lee J.H."/>
            <person name="Choi E."/>
            <person name="Choi E."/>
            <person name="Lee S.E."/>
            <person name="Jeon J."/>
            <person name="Kim H."/>
            <person name="Choi G."/>
            <person name="Song H."/>
            <person name="Lee J."/>
            <person name="Lee S.-C."/>
            <person name="Kwon J.-K."/>
            <person name="Lee H.-Y."/>
            <person name="Koo N."/>
            <person name="Hong Y."/>
            <person name="Kim R.W."/>
            <person name="Kang W.-H."/>
            <person name="Huh J.H."/>
            <person name="Kang B.-C."/>
            <person name="Yang T.-J."/>
            <person name="Lee Y.-H."/>
            <person name="Bennetzen J.L."/>
            <person name="Choi D."/>
        </authorList>
    </citation>
    <scope>NUCLEOTIDE SEQUENCE [LARGE SCALE GENOMIC DNA]</scope>
    <source>
        <strain evidence="4">cv. PBC81</strain>
    </source>
</reference>
<feature type="chain" id="PRO_5013693290" description="Heme-binding protein 2" evidence="2">
    <location>
        <begin position="24"/>
        <end position="211"/>
    </location>
</feature>
<sequence>MVLGVWMIKLCLFLILVSKLSNAGYSTKLDFYPPPCERIECPDYELIESGKDYEIRLYNSAMWMSTPPIDDTSFFSGTTTGFQSLYNYRHGKNSYKEEIGMTVPVLAQVKPSDGPFSTSSFVVSFYVPKKNQPNPLPAGTKWAEAVEKSQAADDTTVYKVAQYNSPSESNNRVNELWSWFQPLNESPMHACFRIDRLRYTPMEYGLFSNPT</sequence>
<dbReference type="Gene3D" id="3.20.80.10">
    <property type="entry name" value="Regulatory factor, effector binding domain"/>
    <property type="match status" value="1"/>
</dbReference>
<protein>
    <recommendedName>
        <fullName evidence="5">Heme-binding protein 2</fullName>
    </recommendedName>
</protein>
<proteinExistence type="inferred from homology"/>
<evidence type="ECO:0000256" key="2">
    <source>
        <dbReference type="SAM" id="SignalP"/>
    </source>
</evidence>
<dbReference type="PANTHER" id="PTHR11220:SF25">
    <property type="entry name" value="F3F9.4"/>
    <property type="match status" value="1"/>
</dbReference>